<dbReference type="InterPro" id="IPR017972">
    <property type="entry name" value="Cyt_P450_CS"/>
</dbReference>
<comment type="similarity">
    <text evidence="7">Belongs to the cytochrome P450 family.</text>
</comment>
<dbReference type="PRINTS" id="PR00385">
    <property type="entry name" value="P450"/>
</dbReference>
<evidence type="ECO:0000313" key="10">
    <source>
        <dbReference type="Proteomes" id="UP000737018"/>
    </source>
</evidence>
<protein>
    <recommendedName>
        <fullName evidence="11">Cytochrome P450</fullName>
    </recommendedName>
</protein>
<evidence type="ECO:0000256" key="7">
    <source>
        <dbReference type="RuleBase" id="RU000461"/>
    </source>
</evidence>
<keyword evidence="2 6" id="KW-0479">Metal-binding</keyword>
<dbReference type="InterPro" id="IPR036396">
    <property type="entry name" value="Cyt_P450_sf"/>
</dbReference>
<dbReference type="PANTHER" id="PTHR47947:SF49">
    <property type="entry name" value="CYTOCHROME P450 FAMILY PROTEIN"/>
    <property type="match status" value="1"/>
</dbReference>
<gene>
    <name evidence="9" type="ORF">CMV_017878</name>
</gene>
<keyword evidence="3 7" id="KW-0560">Oxidoreductase</keyword>
<evidence type="ECO:0000256" key="4">
    <source>
        <dbReference type="ARBA" id="ARBA00023004"/>
    </source>
</evidence>
<dbReference type="GO" id="GO:0005506">
    <property type="term" value="F:iron ion binding"/>
    <property type="evidence" value="ECO:0007669"/>
    <property type="project" value="InterPro"/>
</dbReference>
<evidence type="ECO:0000256" key="5">
    <source>
        <dbReference type="ARBA" id="ARBA00023033"/>
    </source>
</evidence>
<dbReference type="PROSITE" id="PS00086">
    <property type="entry name" value="CYTOCHROME_P450"/>
    <property type="match status" value="1"/>
</dbReference>
<dbReference type="EMBL" id="JRKL02002920">
    <property type="protein sequence ID" value="KAF3957069.1"/>
    <property type="molecule type" value="Genomic_DNA"/>
</dbReference>
<dbReference type="GO" id="GO:0016705">
    <property type="term" value="F:oxidoreductase activity, acting on paired donors, with incorporation or reduction of molecular oxygen"/>
    <property type="evidence" value="ECO:0007669"/>
    <property type="project" value="InterPro"/>
</dbReference>
<evidence type="ECO:0000256" key="2">
    <source>
        <dbReference type="ARBA" id="ARBA00022723"/>
    </source>
</evidence>
<comment type="caution">
    <text evidence="9">The sequence shown here is derived from an EMBL/GenBank/DDBJ whole genome shotgun (WGS) entry which is preliminary data.</text>
</comment>
<dbReference type="SUPFAM" id="SSF48264">
    <property type="entry name" value="Cytochrome P450"/>
    <property type="match status" value="1"/>
</dbReference>
<dbReference type="OrthoDB" id="2789670at2759"/>
<dbReference type="InterPro" id="IPR050651">
    <property type="entry name" value="Plant_Cytochrome_P450_Monoox"/>
</dbReference>
<dbReference type="Gene3D" id="1.10.630.10">
    <property type="entry name" value="Cytochrome P450"/>
    <property type="match status" value="1"/>
</dbReference>
<dbReference type="InterPro" id="IPR002401">
    <property type="entry name" value="Cyt_P450_E_grp-I"/>
</dbReference>
<accession>A0A8J4R0Z3</accession>
<name>A0A8J4R0Z3_9ROSI</name>
<keyword evidence="5 7" id="KW-0503">Monooxygenase</keyword>
<organism evidence="9 10">
    <name type="scientific">Castanea mollissima</name>
    <name type="common">Chinese chestnut</name>
    <dbReference type="NCBI Taxonomy" id="60419"/>
    <lineage>
        <taxon>Eukaryota</taxon>
        <taxon>Viridiplantae</taxon>
        <taxon>Streptophyta</taxon>
        <taxon>Embryophyta</taxon>
        <taxon>Tracheophyta</taxon>
        <taxon>Spermatophyta</taxon>
        <taxon>Magnoliopsida</taxon>
        <taxon>eudicotyledons</taxon>
        <taxon>Gunneridae</taxon>
        <taxon>Pentapetalae</taxon>
        <taxon>rosids</taxon>
        <taxon>fabids</taxon>
        <taxon>Fagales</taxon>
        <taxon>Fagaceae</taxon>
        <taxon>Castanea</taxon>
    </lineage>
</organism>
<feature type="chain" id="PRO_5035200353" description="Cytochrome P450" evidence="8">
    <location>
        <begin position="27"/>
        <end position="187"/>
    </location>
</feature>
<keyword evidence="10" id="KW-1185">Reference proteome</keyword>
<dbReference type="PRINTS" id="PR00463">
    <property type="entry name" value="EP450I"/>
</dbReference>
<evidence type="ECO:0000313" key="9">
    <source>
        <dbReference type="EMBL" id="KAF3957069.1"/>
    </source>
</evidence>
<reference evidence="9" key="1">
    <citation type="submission" date="2020-03" db="EMBL/GenBank/DDBJ databases">
        <title>Castanea mollissima Vanexum genome sequencing.</title>
        <authorList>
            <person name="Staton M."/>
        </authorList>
    </citation>
    <scope>NUCLEOTIDE SEQUENCE</scope>
    <source>
        <tissue evidence="9">Leaf</tissue>
    </source>
</reference>
<sequence length="187" mass="21061">MIAGVSDTTTITLTWAIALLLNNCHALKIVQDELDVQVGKERIVNESDISKLVYLQAIVKETLRGYHVPKGTQLITNLWKIQTDPRIWPDPLKFKPERFLTTHRNVDVRSQNFELLPFGSGRRACLGISFALQMVPLALASFLHVYDISMPSDAKVDMTETIGLTNHKATSLEVLIKPRLHPPSFMD</sequence>
<keyword evidence="4 6" id="KW-0408">Iron</keyword>
<evidence type="ECO:0000256" key="6">
    <source>
        <dbReference type="PIRSR" id="PIRSR602401-1"/>
    </source>
</evidence>
<dbReference type="AlphaFoldDB" id="A0A8J4R0Z3"/>
<feature type="signal peptide" evidence="8">
    <location>
        <begin position="1"/>
        <end position="26"/>
    </location>
</feature>
<dbReference type="PANTHER" id="PTHR47947">
    <property type="entry name" value="CYTOCHROME P450 82C3-RELATED"/>
    <property type="match status" value="1"/>
</dbReference>
<evidence type="ECO:0000256" key="1">
    <source>
        <dbReference type="ARBA" id="ARBA00022617"/>
    </source>
</evidence>
<feature type="binding site" description="axial binding residue" evidence="6">
    <location>
        <position position="125"/>
    </location>
    <ligand>
        <name>heme</name>
        <dbReference type="ChEBI" id="CHEBI:30413"/>
    </ligand>
    <ligandPart>
        <name>Fe</name>
        <dbReference type="ChEBI" id="CHEBI:18248"/>
    </ligandPart>
</feature>
<evidence type="ECO:0000256" key="8">
    <source>
        <dbReference type="SAM" id="SignalP"/>
    </source>
</evidence>
<keyword evidence="8" id="KW-0732">Signal</keyword>
<comment type="cofactor">
    <cofactor evidence="6">
        <name>heme</name>
        <dbReference type="ChEBI" id="CHEBI:30413"/>
    </cofactor>
</comment>
<dbReference type="InterPro" id="IPR001128">
    <property type="entry name" value="Cyt_P450"/>
</dbReference>
<dbReference type="GO" id="GO:0020037">
    <property type="term" value="F:heme binding"/>
    <property type="evidence" value="ECO:0007669"/>
    <property type="project" value="InterPro"/>
</dbReference>
<dbReference type="GO" id="GO:0004497">
    <property type="term" value="F:monooxygenase activity"/>
    <property type="evidence" value="ECO:0007669"/>
    <property type="project" value="UniProtKB-KW"/>
</dbReference>
<evidence type="ECO:0000256" key="3">
    <source>
        <dbReference type="ARBA" id="ARBA00023002"/>
    </source>
</evidence>
<dbReference type="Pfam" id="PF00067">
    <property type="entry name" value="p450"/>
    <property type="match status" value="1"/>
</dbReference>
<keyword evidence="1 6" id="KW-0349">Heme</keyword>
<dbReference type="Proteomes" id="UP000737018">
    <property type="component" value="Unassembled WGS sequence"/>
</dbReference>
<evidence type="ECO:0008006" key="11">
    <source>
        <dbReference type="Google" id="ProtNLM"/>
    </source>
</evidence>
<proteinExistence type="inferred from homology"/>